<reference evidence="3 4" key="1">
    <citation type="submission" date="2018-09" db="EMBL/GenBank/DDBJ databases">
        <authorList>
            <person name="Tagini F."/>
        </authorList>
    </citation>
    <scope>NUCLEOTIDE SEQUENCE [LARGE SCALE GENOMIC DNA]</scope>
    <source>
        <strain evidence="3 4">MK136</strain>
    </source>
</reference>
<dbReference type="Pfam" id="PF18878">
    <property type="entry name" value="PPE-PPW"/>
    <property type="match status" value="1"/>
</dbReference>
<accession>A0A498Q353</accession>
<evidence type="ECO:0000259" key="2">
    <source>
        <dbReference type="Pfam" id="PF18878"/>
    </source>
</evidence>
<evidence type="ECO:0000256" key="1">
    <source>
        <dbReference type="SAM" id="Phobius"/>
    </source>
</evidence>
<keyword evidence="4" id="KW-1185">Reference proteome</keyword>
<gene>
    <name evidence="3" type="primary">PPE3_1</name>
    <name evidence="3" type="ORF">LAUMK136_03413</name>
</gene>
<feature type="transmembrane region" description="Helical" evidence="1">
    <location>
        <begin position="49"/>
        <end position="68"/>
    </location>
</feature>
<evidence type="ECO:0000313" key="4">
    <source>
        <dbReference type="Proteomes" id="UP000273307"/>
    </source>
</evidence>
<keyword evidence="1" id="KW-0472">Membrane</keyword>
<dbReference type="EMBL" id="UPHP01000089">
    <property type="protein sequence ID" value="VBA40246.1"/>
    <property type="molecule type" value="Genomic_DNA"/>
</dbReference>
<feature type="transmembrane region" description="Helical" evidence="1">
    <location>
        <begin position="16"/>
        <end position="37"/>
    </location>
</feature>
<keyword evidence="1" id="KW-1133">Transmembrane helix</keyword>
<keyword evidence="1" id="KW-0812">Transmembrane</keyword>
<proteinExistence type="predicted"/>
<feature type="transmembrane region" description="Helical" evidence="1">
    <location>
        <begin position="74"/>
        <end position="95"/>
    </location>
</feature>
<dbReference type="InterPro" id="IPR043641">
    <property type="entry name" value="PPE-PPW_C"/>
</dbReference>
<dbReference type="Proteomes" id="UP000273307">
    <property type="component" value="Unassembled WGS sequence"/>
</dbReference>
<feature type="domain" description="PPE-PPW subfamily C-terminal" evidence="2">
    <location>
        <begin position="150"/>
        <end position="196"/>
    </location>
</feature>
<protein>
    <submittedName>
        <fullName evidence="3">Putative PPE family protein PPE3</fullName>
    </submittedName>
</protein>
<sequence length="203" mass="20648">MLSEILPALLSQLIPVGWAVFWLALDVLTLNIIGLVIQFIEDAPLFFQFAVNWLLVGYALAYGYFGILKIVLEWVVGNLLGSSPLLAAMLVGGVAPQMTAVPGVSLVPVTAPLTTVAAAAPLAAADIAAVEPVAGVSAAISQSPLTSAAAGHQGAGPLGFSGAAEQRTEVPAGGLASARGVEFGHRAQVPMLPATWHPQPAGV</sequence>
<dbReference type="AlphaFoldDB" id="A0A498Q353"/>
<evidence type="ECO:0000313" key="3">
    <source>
        <dbReference type="EMBL" id="VBA40246.1"/>
    </source>
</evidence>
<organism evidence="3 4">
    <name type="scientific">Mycobacterium attenuatum</name>
    <dbReference type="NCBI Taxonomy" id="2341086"/>
    <lineage>
        <taxon>Bacteria</taxon>
        <taxon>Bacillati</taxon>
        <taxon>Actinomycetota</taxon>
        <taxon>Actinomycetes</taxon>
        <taxon>Mycobacteriales</taxon>
        <taxon>Mycobacteriaceae</taxon>
        <taxon>Mycobacterium</taxon>
    </lineage>
</organism>
<name>A0A498Q353_9MYCO</name>